<dbReference type="GO" id="GO:1900376">
    <property type="term" value="P:regulation of secondary metabolite biosynthetic process"/>
    <property type="evidence" value="ECO:0007669"/>
    <property type="project" value="TreeGrafter"/>
</dbReference>
<accession>A0A4R2GN86</accession>
<dbReference type="GO" id="GO:0003700">
    <property type="term" value="F:DNA-binding transcription factor activity"/>
    <property type="evidence" value="ECO:0007669"/>
    <property type="project" value="InterPro"/>
</dbReference>
<protein>
    <submittedName>
        <fullName evidence="2">Fur family ferric uptake transcriptional regulator</fullName>
    </submittedName>
</protein>
<reference evidence="2 3" key="1">
    <citation type="submission" date="2019-03" db="EMBL/GenBank/DDBJ databases">
        <title>Genomic Encyclopedia of Type Strains, Phase IV (KMG-IV): sequencing the most valuable type-strain genomes for metagenomic binning, comparative biology and taxonomic classification.</title>
        <authorList>
            <person name="Goeker M."/>
        </authorList>
    </citation>
    <scope>NUCLEOTIDE SEQUENCE [LARGE SCALE GENOMIC DNA]</scope>
    <source>
        <strain evidence="2 3">DSM 24179</strain>
    </source>
</reference>
<keyword evidence="1" id="KW-0479">Metal-binding</keyword>
<dbReference type="AlphaFoldDB" id="A0A4R2GN86"/>
<feature type="binding site" evidence="1">
    <location>
        <position position="102"/>
    </location>
    <ligand>
        <name>Zn(2+)</name>
        <dbReference type="ChEBI" id="CHEBI:29105"/>
    </ligand>
</feature>
<evidence type="ECO:0000313" key="3">
    <source>
        <dbReference type="Proteomes" id="UP000295221"/>
    </source>
</evidence>
<dbReference type="InterPro" id="IPR036388">
    <property type="entry name" value="WH-like_DNA-bd_sf"/>
</dbReference>
<proteinExistence type="predicted"/>
<comment type="caution">
    <text evidence="2">The sequence shown here is derived from an EMBL/GenBank/DDBJ whole genome shotgun (WGS) entry which is preliminary data.</text>
</comment>
<dbReference type="GO" id="GO:0045892">
    <property type="term" value="P:negative regulation of DNA-templated transcription"/>
    <property type="evidence" value="ECO:0007669"/>
    <property type="project" value="TreeGrafter"/>
</dbReference>
<organism evidence="2 3">
    <name type="scientific">Natronoflexus pectinivorans</name>
    <dbReference type="NCBI Taxonomy" id="682526"/>
    <lineage>
        <taxon>Bacteria</taxon>
        <taxon>Pseudomonadati</taxon>
        <taxon>Bacteroidota</taxon>
        <taxon>Bacteroidia</taxon>
        <taxon>Marinilabiliales</taxon>
        <taxon>Marinilabiliaceae</taxon>
        <taxon>Natronoflexus</taxon>
    </lineage>
</organism>
<name>A0A4R2GN86_9BACT</name>
<feature type="binding site" evidence="1">
    <location>
        <position position="138"/>
    </location>
    <ligand>
        <name>Zn(2+)</name>
        <dbReference type="ChEBI" id="CHEBI:29105"/>
    </ligand>
</feature>
<dbReference type="EMBL" id="SLWK01000001">
    <property type="protein sequence ID" value="TCO10735.1"/>
    <property type="molecule type" value="Genomic_DNA"/>
</dbReference>
<dbReference type="Gene3D" id="1.10.10.10">
    <property type="entry name" value="Winged helix-like DNA-binding domain superfamily/Winged helix DNA-binding domain"/>
    <property type="match status" value="1"/>
</dbReference>
<keyword evidence="3" id="KW-1185">Reference proteome</keyword>
<feature type="binding site" evidence="1">
    <location>
        <position position="99"/>
    </location>
    <ligand>
        <name>Zn(2+)</name>
        <dbReference type="ChEBI" id="CHEBI:29105"/>
    </ligand>
</feature>
<feature type="binding site" evidence="1">
    <location>
        <position position="135"/>
    </location>
    <ligand>
        <name>Zn(2+)</name>
        <dbReference type="ChEBI" id="CHEBI:29105"/>
    </ligand>
</feature>
<dbReference type="GO" id="GO:0008270">
    <property type="term" value="F:zinc ion binding"/>
    <property type="evidence" value="ECO:0007669"/>
    <property type="project" value="TreeGrafter"/>
</dbReference>
<dbReference type="Proteomes" id="UP000295221">
    <property type="component" value="Unassembled WGS sequence"/>
</dbReference>
<dbReference type="InterPro" id="IPR002481">
    <property type="entry name" value="FUR"/>
</dbReference>
<dbReference type="InterPro" id="IPR036390">
    <property type="entry name" value="WH_DNA-bd_sf"/>
</dbReference>
<dbReference type="PANTHER" id="PTHR33202">
    <property type="entry name" value="ZINC UPTAKE REGULATION PROTEIN"/>
    <property type="match status" value="1"/>
</dbReference>
<dbReference type="PANTHER" id="PTHR33202:SF22">
    <property type="entry name" value="HYDROGEN PEROXIDE SENSITIVE REPRESSOR"/>
    <property type="match status" value="1"/>
</dbReference>
<comment type="cofactor">
    <cofactor evidence="1">
        <name>Zn(2+)</name>
        <dbReference type="ChEBI" id="CHEBI:29105"/>
    </cofactor>
    <text evidence="1">Binds 1 zinc ion per subunit.</text>
</comment>
<evidence type="ECO:0000256" key="1">
    <source>
        <dbReference type="PIRSR" id="PIRSR602481-1"/>
    </source>
</evidence>
<gene>
    <name evidence="2" type="ORF">EV194_101367</name>
</gene>
<dbReference type="SUPFAM" id="SSF46785">
    <property type="entry name" value="Winged helix' DNA-binding domain"/>
    <property type="match status" value="1"/>
</dbReference>
<sequence length="142" mass="16072">MVANLDDINSLLKSKKLNVTEVRQQIVYALMQPGTALSQKEIEEWLIERISTVDRVTLYRNIKTLMQKKLIHQIAVGPNSVKYKLAGKHKSAEHPHFQCELCNRLVCMPHIKVDAEHLPHGFVMKSTKLIIEGVCASCNGKV</sequence>
<evidence type="ECO:0000313" key="2">
    <source>
        <dbReference type="EMBL" id="TCO10735.1"/>
    </source>
</evidence>
<keyword evidence="1" id="KW-0862">Zinc</keyword>
<dbReference type="Pfam" id="PF01475">
    <property type="entry name" value="FUR"/>
    <property type="match status" value="1"/>
</dbReference>
<dbReference type="RefSeq" id="WP_132431460.1">
    <property type="nucleotide sequence ID" value="NZ_SLWK01000001.1"/>
</dbReference>
<dbReference type="GO" id="GO:0000976">
    <property type="term" value="F:transcription cis-regulatory region binding"/>
    <property type="evidence" value="ECO:0007669"/>
    <property type="project" value="TreeGrafter"/>
</dbReference>
<dbReference type="OrthoDB" id="594893at2"/>